<comment type="similarity">
    <text evidence="3 13">Belongs to the CDP-alcohol phosphatidyltransferase class-I family.</text>
</comment>
<dbReference type="InterPro" id="IPR004570">
    <property type="entry name" value="Phosphatidylglycerol_P_synth"/>
</dbReference>
<dbReference type="InterPro" id="IPR043130">
    <property type="entry name" value="CDP-OH_PTrfase_TM_dom"/>
</dbReference>
<evidence type="ECO:0000256" key="9">
    <source>
        <dbReference type="ARBA" id="ARBA00023136"/>
    </source>
</evidence>
<keyword evidence="8" id="KW-0443">Lipid metabolism</keyword>
<feature type="transmembrane region" description="Helical" evidence="14">
    <location>
        <begin position="154"/>
        <end position="173"/>
    </location>
</feature>
<gene>
    <name evidence="15" type="ORF">CSTERTH_07275</name>
</gene>
<dbReference type="PANTHER" id="PTHR14269">
    <property type="entry name" value="CDP-DIACYLGLYCEROL--GLYCEROL-3-PHOSPHATE 3-PHOSPHATIDYLTRANSFERASE-RELATED"/>
    <property type="match status" value="1"/>
</dbReference>
<evidence type="ECO:0000256" key="2">
    <source>
        <dbReference type="ARBA" id="ARBA00004141"/>
    </source>
</evidence>
<evidence type="ECO:0000256" key="3">
    <source>
        <dbReference type="ARBA" id="ARBA00010441"/>
    </source>
</evidence>
<feature type="transmembrane region" description="Helical" evidence="14">
    <location>
        <begin position="100"/>
        <end position="120"/>
    </location>
</feature>
<evidence type="ECO:0000313" key="16">
    <source>
        <dbReference type="Proteomes" id="UP000092971"/>
    </source>
</evidence>
<dbReference type="GO" id="GO:0008444">
    <property type="term" value="F:CDP-diacylglycerol-glycerol-3-phosphate 3-phosphatidyltransferase activity"/>
    <property type="evidence" value="ECO:0007669"/>
    <property type="project" value="InterPro"/>
</dbReference>
<dbReference type="InterPro" id="IPR050324">
    <property type="entry name" value="CDP-alcohol_PTase-I"/>
</dbReference>
<dbReference type="AlphaFoldDB" id="A0A1B1YDK1"/>
<evidence type="ECO:0000256" key="6">
    <source>
        <dbReference type="ARBA" id="ARBA00022692"/>
    </source>
</evidence>
<dbReference type="PANTHER" id="PTHR14269:SF11">
    <property type="entry name" value="CDP-DIACYLGLYCEROL--GLYCEROL-3-PHOSPHATE 3-PHOSPHATIDYLTRANSFERASE"/>
    <property type="match status" value="1"/>
</dbReference>
<comment type="subcellular location">
    <subcellularLocation>
        <location evidence="2">Membrane</location>
        <topology evidence="2">Multi-pass membrane protein</topology>
    </subcellularLocation>
</comment>
<keyword evidence="5 13" id="KW-0808">Transferase</keyword>
<dbReference type="EMBL" id="CP014672">
    <property type="protein sequence ID" value="ANW98839.1"/>
    <property type="molecule type" value="Genomic_DNA"/>
</dbReference>
<protein>
    <recommendedName>
        <fullName evidence="12">Phosphatidylglycerophosphate synthase</fullName>
    </recommendedName>
</protein>
<dbReference type="InterPro" id="IPR000462">
    <property type="entry name" value="CDP-OH_P_trans"/>
</dbReference>
<feature type="transmembrane region" description="Helical" evidence="14">
    <location>
        <begin position="127"/>
        <end position="148"/>
    </location>
</feature>
<evidence type="ECO:0000256" key="12">
    <source>
        <dbReference type="ARBA" id="ARBA00033018"/>
    </source>
</evidence>
<evidence type="ECO:0000256" key="5">
    <source>
        <dbReference type="ARBA" id="ARBA00022679"/>
    </source>
</evidence>
<comment type="function">
    <text evidence="1">This protein catalyzes the committed step to the synthesis of the acidic phospholipids.</text>
</comment>
<proteinExistence type="inferred from homology"/>
<name>A0A1B1YDK1_THEST</name>
<keyword evidence="10" id="KW-0594">Phospholipid biosynthesis</keyword>
<evidence type="ECO:0000256" key="11">
    <source>
        <dbReference type="ARBA" id="ARBA00023264"/>
    </source>
</evidence>
<keyword evidence="11" id="KW-1208">Phospholipid metabolism</keyword>
<evidence type="ECO:0000256" key="10">
    <source>
        <dbReference type="ARBA" id="ARBA00023209"/>
    </source>
</evidence>
<dbReference type="Gene3D" id="1.20.120.1760">
    <property type="match status" value="1"/>
</dbReference>
<evidence type="ECO:0000256" key="8">
    <source>
        <dbReference type="ARBA" id="ARBA00023098"/>
    </source>
</evidence>
<feature type="transmembrane region" description="Helical" evidence="14">
    <location>
        <begin position="20"/>
        <end position="38"/>
    </location>
</feature>
<dbReference type="InterPro" id="IPR048254">
    <property type="entry name" value="CDP_ALCOHOL_P_TRANSF_CS"/>
</dbReference>
<dbReference type="GO" id="GO:0016020">
    <property type="term" value="C:membrane"/>
    <property type="evidence" value="ECO:0007669"/>
    <property type="project" value="UniProtKB-SubCell"/>
</dbReference>
<evidence type="ECO:0000256" key="4">
    <source>
        <dbReference type="ARBA" id="ARBA00022516"/>
    </source>
</evidence>
<dbReference type="Proteomes" id="UP000092971">
    <property type="component" value="Chromosome"/>
</dbReference>
<dbReference type="UniPathway" id="UPA00084">
    <property type="reaction ID" value="UER00503"/>
</dbReference>
<reference evidence="15 16" key="1">
    <citation type="submission" date="2016-02" db="EMBL/GenBank/DDBJ databases">
        <title>Comparison of Clostridium stercorarium subspecies using comparative genomics and transcriptomics.</title>
        <authorList>
            <person name="Schellenberg J."/>
            <person name="Thallinger G."/>
            <person name="Levin D.B."/>
            <person name="Zhang X."/>
            <person name="Alvare G."/>
            <person name="Fristensky B."/>
            <person name="Sparling R."/>
        </authorList>
    </citation>
    <scope>NUCLEOTIDE SEQUENCE [LARGE SCALE GENOMIC DNA]</scope>
    <source>
        <strain evidence="15 16">DSM 2910</strain>
    </source>
</reference>
<dbReference type="RefSeq" id="WP_015359160.1">
    <property type="nucleotide sequence ID" value="NZ_CP014672.1"/>
</dbReference>
<evidence type="ECO:0000313" key="15">
    <source>
        <dbReference type="EMBL" id="ANW98839.1"/>
    </source>
</evidence>
<dbReference type="PROSITE" id="PS00379">
    <property type="entry name" value="CDP_ALCOHOL_P_TRANSF"/>
    <property type="match status" value="1"/>
</dbReference>
<evidence type="ECO:0000256" key="14">
    <source>
        <dbReference type="SAM" id="Phobius"/>
    </source>
</evidence>
<evidence type="ECO:0000256" key="1">
    <source>
        <dbReference type="ARBA" id="ARBA00003973"/>
    </source>
</evidence>
<keyword evidence="7 14" id="KW-1133">Transmembrane helix</keyword>
<evidence type="ECO:0000256" key="7">
    <source>
        <dbReference type="ARBA" id="ARBA00022989"/>
    </source>
</evidence>
<accession>A0A1B1YDK1</accession>
<evidence type="ECO:0000256" key="13">
    <source>
        <dbReference type="RuleBase" id="RU003750"/>
    </source>
</evidence>
<dbReference type="GO" id="GO:0006655">
    <property type="term" value="P:phosphatidylglycerol biosynthetic process"/>
    <property type="evidence" value="ECO:0007669"/>
    <property type="project" value="UniProtKB-UniPathway"/>
</dbReference>
<dbReference type="PIRSF" id="PIRSF000847">
    <property type="entry name" value="Phos_ph_gly_syn"/>
    <property type="match status" value="1"/>
</dbReference>
<dbReference type="Pfam" id="PF01066">
    <property type="entry name" value="CDP-OH_P_transf"/>
    <property type="match status" value="1"/>
</dbReference>
<keyword evidence="4" id="KW-0444">Lipid biosynthesis</keyword>
<sequence>MRKDVFDINSSNKWKYLPNILTILRLLVIPVMAYLMILGKWVPGLIVFLLAGLTDILDGYIARKFNVISNFGKLADPLADKLLQLTALLLLARGGRLPRYFFYILCAKELAMIIGSLFFLQKDVVVYSNWVGKTASAILFSGIVLSFLNMLVSVYLLWIGVVVSFTAGVNYLIKFLKKINENG</sequence>
<keyword evidence="9 14" id="KW-0472">Membrane</keyword>
<organism evidence="15 16">
    <name type="scientific">Thermoclostridium stercorarium subsp. thermolacticum DSM 2910</name>
    <dbReference type="NCBI Taxonomy" id="1121336"/>
    <lineage>
        <taxon>Bacteria</taxon>
        <taxon>Bacillati</taxon>
        <taxon>Bacillota</taxon>
        <taxon>Clostridia</taxon>
        <taxon>Eubacteriales</taxon>
        <taxon>Oscillospiraceae</taxon>
        <taxon>Thermoclostridium</taxon>
    </lineage>
</organism>
<keyword evidence="6 14" id="KW-0812">Transmembrane</keyword>